<dbReference type="AlphaFoldDB" id="A0A1G5IJB3"/>
<organism evidence="2 3">
    <name type="scientific">Alkaliphilus peptidifermentans DSM 18978</name>
    <dbReference type="NCBI Taxonomy" id="1120976"/>
    <lineage>
        <taxon>Bacteria</taxon>
        <taxon>Bacillati</taxon>
        <taxon>Bacillota</taxon>
        <taxon>Clostridia</taxon>
        <taxon>Peptostreptococcales</taxon>
        <taxon>Natronincolaceae</taxon>
        <taxon>Alkaliphilus</taxon>
    </lineage>
</organism>
<dbReference type="Gene3D" id="3.60.70.12">
    <property type="entry name" value="L-amino peptidase D-ALA esterase/amidase"/>
    <property type="match status" value="1"/>
</dbReference>
<dbReference type="InterPro" id="IPR005321">
    <property type="entry name" value="Peptidase_S58_DmpA"/>
</dbReference>
<keyword evidence="2" id="KW-0031">Aminopeptidase</keyword>
<dbReference type="OrthoDB" id="9770388at2"/>
<accession>A0A1G5IJB3</accession>
<dbReference type="Pfam" id="PF03576">
    <property type="entry name" value="Peptidase_S58"/>
    <property type="match status" value="1"/>
</dbReference>
<dbReference type="GO" id="GO:0004177">
    <property type="term" value="F:aminopeptidase activity"/>
    <property type="evidence" value="ECO:0007669"/>
    <property type="project" value="UniProtKB-KW"/>
</dbReference>
<keyword evidence="2" id="KW-0378">Hydrolase</keyword>
<keyword evidence="2" id="KW-0645">Protease</keyword>
<evidence type="ECO:0000256" key="1">
    <source>
        <dbReference type="ARBA" id="ARBA00007068"/>
    </source>
</evidence>
<comment type="similarity">
    <text evidence="1">Belongs to the peptidase S58 family.</text>
</comment>
<keyword evidence="3" id="KW-1185">Reference proteome</keyword>
<dbReference type="PANTHER" id="PTHR36512:SF3">
    <property type="entry name" value="BLR5678 PROTEIN"/>
    <property type="match status" value="1"/>
</dbReference>
<sequence>MQRKRLRELGVNIGKLKTGKFNAITDVEGIIVGHKSIIEKDVCSGLTVIMPNNGKLQGSHFPAGFFAFNGTGEFTGSHWIDETGTLVTPIVFTGSHLLGLTHHHLSLATRRINNLEPFSNGIVAETWDGWLSDLEKTSVKYEDIEEAILNAKSGVVEEGNVGGGTGMICFEFKGGIGTSSRIIECDCGSFTVGALVQTNFGRRQDLVIDNKPVGEVLNEKEVPLPWDTPENDGSLLVTLVTDAPLVPLQCKRISKRAALAMAKLGGIGEEGSGDFFITFSTGNCYSYGNEEIYSIKMFPSEQLDAIFEGAIEAVEEAIINSMCMAETIKGQKQRQVYAIPQDKLLNILK</sequence>
<reference evidence="2 3" key="1">
    <citation type="submission" date="2016-10" db="EMBL/GenBank/DDBJ databases">
        <authorList>
            <person name="de Groot N.N."/>
        </authorList>
    </citation>
    <scope>NUCLEOTIDE SEQUENCE [LARGE SCALE GENOMIC DNA]</scope>
    <source>
        <strain evidence="2 3">DSM 18978</strain>
    </source>
</reference>
<protein>
    <submittedName>
        <fullName evidence="2">D-aminopeptidase</fullName>
    </submittedName>
</protein>
<dbReference type="Proteomes" id="UP000198636">
    <property type="component" value="Unassembled WGS sequence"/>
</dbReference>
<dbReference type="STRING" id="1120976.SAMN03080606_02392"/>
<proteinExistence type="inferred from homology"/>
<evidence type="ECO:0000313" key="2">
    <source>
        <dbReference type="EMBL" id="SCY75679.1"/>
    </source>
</evidence>
<gene>
    <name evidence="2" type="ORF">SAMN03080606_02392</name>
</gene>
<name>A0A1G5IJB3_9FIRM</name>
<dbReference type="InterPro" id="IPR016117">
    <property type="entry name" value="ArgJ-like_dom_sf"/>
</dbReference>
<dbReference type="EMBL" id="FMUS01000015">
    <property type="protein sequence ID" value="SCY75679.1"/>
    <property type="molecule type" value="Genomic_DNA"/>
</dbReference>
<evidence type="ECO:0000313" key="3">
    <source>
        <dbReference type="Proteomes" id="UP000198636"/>
    </source>
</evidence>
<dbReference type="PANTHER" id="PTHR36512">
    <property type="entry name" value="D-AMINOPEPTIDASE"/>
    <property type="match status" value="1"/>
</dbReference>
<dbReference type="RefSeq" id="WP_091543635.1">
    <property type="nucleotide sequence ID" value="NZ_FMUS01000015.1"/>
</dbReference>
<dbReference type="SUPFAM" id="SSF56266">
    <property type="entry name" value="DmpA/ArgJ-like"/>
    <property type="match status" value="1"/>
</dbReference>